<gene>
    <name evidence="1" type="ORF">BHF68_04940</name>
</gene>
<sequence>MKEDKNHKILQSGENQSLNSNYIKPKQSANALFNFMQRLDYLKMILKNKAIIPRYFEEDINYLGIEIGKISIPVTCFCDINLQRISSHTSEYGEYGIGLYKEWCVVQGIQPIHYINERSKLVEDFRLAFNSALGYDSENSEVNNLQNYLFSHLFFIKPILGDMKRSIKDEKVHLNFHDEREWRYIPKLAEINTELLPVLIFDQNNDKTRNLYNRALYDLSDAWMEISPDNIKYLIVKDKFDQVDLINYLSTEELNYTQKEKLYLISKIVILEEISEDW</sequence>
<accession>A0A1E5G3A5</accession>
<dbReference type="InterPro" id="IPR021223">
    <property type="entry name" value="AbiGi"/>
</dbReference>
<dbReference type="OrthoDB" id="680500at2"/>
<evidence type="ECO:0000313" key="1">
    <source>
        <dbReference type="EMBL" id="OEF97555.1"/>
    </source>
</evidence>
<dbReference type="RefSeq" id="WP_069642953.1">
    <property type="nucleotide sequence ID" value="NZ_MIJE01000011.1"/>
</dbReference>
<protein>
    <submittedName>
        <fullName evidence="1">Uncharacterized protein</fullName>
    </submittedName>
</protein>
<dbReference type="STRING" id="766136.BHF68_04940"/>
<keyword evidence="2" id="KW-1185">Reference proteome</keyword>
<dbReference type="EMBL" id="MIJE01000011">
    <property type="protein sequence ID" value="OEF97555.1"/>
    <property type="molecule type" value="Genomic_DNA"/>
</dbReference>
<proteinExistence type="predicted"/>
<reference evidence="1 2" key="1">
    <citation type="submission" date="2016-09" db="EMBL/GenBank/DDBJ databases">
        <title>Draft genome sequence for the type strain of Desulfuribacillus alkaliarsenatis AHT28, an obligately anaerobic, sulfidogenic bacterium isolated from Russian soda lake sediments.</title>
        <authorList>
            <person name="Abin C.A."/>
            <person name="Hollibaugh J.T."/>
        </authorList>
    </citation>
    <scope>NUCLEOTIDE SEQUENCE [LARGE SCALE GENOMIC DNA]</scope>
    <source>
        <strain evidence="1 2">AHT28</strain>
    </source>
</reference>
<name>A0A1E5G3A5_9FIRM</name>
<comment type="caution">
    <text evidence="1">The sequence shown here is derived from an EMBL/GenBank/DDBJ whole genome shotgun (WGS) entry which is preliminary data.</text>
</comment>
<organism evidence="1 2">
    <name type="scientific">Desulfuribacillus alkaliarsenatis</name>
    <dbReference type="NCBI Taxonomy" id="766136"/>
    <lineage>
        <taxon>Bacteria</taxon>
        <taxon>Bacillati</taxon>
        <taxon>Bacillota</taxon>
        <taxon>Desulfuribacillia</taxon>
        <taxon>Desulfuribacillales</taxon>
        <taxon>Desulfuribacillaceae</taxon>
        <taxon>Desulfuribacillus</taxon>
    </lineage>
</organism>
<dbReference type="Proteomes" id="UP000094296">
    <property type="component" value="Unassembled WGS sequence"/>
</dbReference>
<dbReference type="AlphaFoldDB" id="A0A1E5G3A5"/>
<dbReference type="Pfam" id="PF10899">
    <property type="entry name" value="AbiGi"/>
    <property type="match status" value="1"/>
</dbReference>
<evidence type="ECO:0000313" key="2">
    <source>
        <dbReference type="Proteomes" id="UP000094296"/>
    </source>
</evidence>